<feature type="compositionally biased region" description="Acidic residues" evidence="1">
    <location>
        <begin position="411"/>
        <end position="421"/>
    </location>
</feature>
<dbReference type="GeneID" id="39590068"/>
<dbReference type="CDD" id="cd00121">
    <property type="entry name" value="MATH"/>
    <property type="match status" value="1"/>
</dbReference>
<sequence length="664" mass="72179">MATAQQAAPVHSGRDHLQVTSTPAAPPTSLEFAETTTVSLEWRLSGLRAMYETSKGDAKSRGAAISDEFPNSETTPTLTTSAHSKCIKSAIFGDPDNLWEVLWYPNSGVQGGEYASLYLSCVPTTQEREQGIGNKWVRKGLWWFRFEVKVHEERTGKLAAIASKDASDHTFAVKTANWGWQQFGKRDQLFLHPAVVASDSFVIVCTISAQPQPPAGYWLGLGQPGRPGTVSGSPNSLAWSGGDGASGGVAGGTLAAGGPKRIVPRDLVSAVGDMLDDPMYSDIEFVIPAPSLRARGIAGDRPPPRRVYANKKLLNRCEYFDAMFHGGFGEVEGTLSDDDDDDDADDGLDNLSDSDEEDELSDLLAGPTVTPTTTGTINTSSTTTRDESSVAPTREEGESTKPDISNRDNERDDEEEEEEDHSVEATDGGGETPEQGGGNPDDAPPTEPKPAAPVVQRKRARSTAHSLGPKKTRVVVRDAAWSTWWAVLYWLYTDVIYFAPLSSSFAERSRHSRSGSTTVQAAGEPRSRREWIAAWLSERGMATSLGGSDEGGNVLAIVGPRPVSAKAVYRLADKLDLPALKLRAFQHIVGQLTAANIPAEVFSRFSSTFEDVRKVQVAFFLKHWSEIKKSDTMQNIWKQIRDGKHVGFEEVWPLIVGQLDFRPS</sequence>
<feature type="compositionally biased region" description="Gly residues" evidence="1">
    <location>
        <begin position="427"/>
        <end position="439"/>
    </location>
</feature>
<dbReference type="EMBL" id="RSCE01000024">
    <property type="protein sequence ID" value="RSH76536.1"/>
    <property type="molecule type" value="Genomic_DNA"/>
</dbReference>
<feature type="domain" description="MATH" evidence="2">
    <location>
        <begin position="68"/>
        <end position="207"/>
    </location>
</feature>
<evidence type="ECO:0000256" key="1">
    <source>
        <dbReference type="SAM" id="MobiDB-lite"/>
    </source>
</evidence>
<keyword evidence="4" id="KW-1185">Reference proteome</keyword>
<dbReference type="PANTHER" id="PTHR24413">
    <property type="entry name" value="SPECKLE-TYPE POZ PROTEIN"/>
    <property type="match status" value="1"/>
</dbReference>
<dbReference type="PROSITE" id="PS50144">
    <property type="entry name" value="MATH"/>
    <property type="match status" value="1"/>
</dbReference>
<dbReference type="AlphaFoldDB" id="A0A427XCG8"/>
<feature type="compositionally biased region" description="Acidic residues" evidence="1">
    <location>
        <begin position="335"/>
        <end position="361"/>
    </location>
</feature>
<feature type="region of interest" description="Disordered" evidence="1">
    <location>
        <begin position="331"/>
        <end position="469"/>
    </location>
</feature>
<feature type="compositionally biased region" description="Pro residues" evidence="1">
    <location>
        <begin position="442"/>
        <end position="451"/>
    </location>
</feature>
<dbReference type="SUPFAM" id="SSF49599">
    <property type="entry name" value="TRAF domain-like"/>
    <property type="match status" value="1"/>
</dbReference>
<dbReference type="InterPro" id="IPR008974">
    <property type="entry name" value="TRAF-like"/>
</dbReference>
<dbReference type="OrthoDB" id="6359816at2759"/>
<evidence type="ECO:0000313" key="4">
    <source>
        <dbReference type="Proteomes" id="UP000279236"/>
    </source>
</evidence>
<feature type="compositionally biased region" description="Basic and acidic residues" evidence="1">
    <location>
        <begin position="384"/>
        <end position="410"/>
    </location>
</feature>
<dbReference type="Proteomes" id="UP000279236">
    <property type="component" value="Unassembled WGS sequence"/>
</dbReference>
<dbReference type="STRING" id="105984.A0A427XCG8"/>
<feature type="compositionally biased region" description="Basic residues" evidence="1">
    <location>
        <begin position="456"/>
        <end position="469"/>
    </location>
</feature>
<dbReference type="Gene3D" id="2.60.210.10">
    <property type="entry name" value="Apoptosis, Tumor Necrosis Factor Receptor Associated Protein 2, Chain A"/>
    <property type="match status" value="1"/>
</dbReference>
<reference evidence="3 4" key="1">
    <citation type="submission" date="2018-11" db="EMBL/GenBank/DDBJ databases">
        <title>Genome sequence of Apiotrichum porosum DSM 27194.</title>
        <authorList>
            <person name="Aliyu H."/>
            <person name="Gorte O."/>
            <person name="Ochsenreither K."/>
        </authorList>
    </citation>
    <scope>NUCLEOTIDE SEQUENCE [LARGE SCALE GENOMIC DNA]</scope>
    <source>
        <strain evidence="3 4">DSM 27194</strain>
    </source>
</reference>
<comment type="caution">
    <text evidence="3">The sequence shown here is derived from an EMBL/GenBank/DDBJ whole genome shotgun (WGS) entry which is preliminary data.</text>
</comment>
<evidence type="ECO:0000313" key="3">
    <source>
        <dbReference type="EMBL" id="RSH76536.1"/>
    </source>
</evidence>
<evidence type="ECO:0000259" key="2">
    <source>
        <dbReference type="PROSITE" id="PS50144"/>
    </source>
</evidence>
<gene>
    <name evidence="3" type="ORF">EHS24_005525</name>
</gene>
<feature type="compositionally biased region" description="Low complexity" evidence="1">
    <location>
        <begin position="362"/>
        <end position="383"/>
    </location>
</feature>
<name>A0A427XCG8_9TREE</name>
<dbReference type="InterPro" id="IPR002083">
    <property type="entry name" value="MATH/TRAF_dom"/>
</dbReference>
<organism evidence="3 4">
    <name type="scientific">Apiotrichum porosum</name>
    <dbReference type="NCBI Taxonomy" id="105984"/>
    <lineage>
        <taxon>Eukaryota</taxon>
        <taxon>Fungi</taxon>
        <taxon>Dikarya</taxon>
        <taxon>Basidiomycota</taxon>
        <taxon>Agaricomycotina</taxon>
        <taxon>Tremellomycetes</taxon>
        <taxon>Trichosporonales</taxon>
        <taxon>Trichosporonaceae</taxon>
        <taxon>Apiotrichum</taxon>
    </lineage>
</organism>
<dbReference type="RefSeq" id="XP_028471683.1">
    <property type="nucleotide sequence ID" value="XM_028621048.1"/>
</dbReference>
<protein>
    <recommendedName>
        <fullName evidence="2">MATH domain-containing protein</fullName>
    </recommendedName>
</protein>
<feature type="region of interest" description="Disordered" evidence="1">
    <location>
        <begin position="1"/>
        <end position="31"/>
    </location>
</feature>
<accession>A0A427XCG8</accession>
<proteinExistence type="predicted"/>